<proteinExistence type="predicted"/>
<organism evidence="1 2">
    <name type="scientific">Phialemonium thermophilum</name>
    <dbReference type="NCBI Taxonomy" id="223376"/>
    <lineage>
        <taxon>Eukaryota</taxon>
        <taxon>Fungi</taxon>
        <taxon>Dikarya</taxon>
        <taxon>Ascomycota</taxon>
        <taxon>Pezizomycotina</taxon>
        <taxon>Sordariomycetes</taxon>
        <taxon>Sordariomycetidae</taxon>
        <taxon>Cephalothecales</taxon>
        <taxon>Cephalothecaceae</taxon>
        <taxon>Phialemonium</taxon>
    </lineage>
</organism>
<dbReference type="Proteomes" id="UP001586593">
    <property type="component" value="Unassembled WGS sequence"/>
</dbReference>
<keyword evidence="2" id="KW-1185">Reference proteome</keyword>
<gene>
    <name evidence="1" type="ORF">VTK73DRAFT_6956</name>
</gene>
<evidence type="ECO:0000313" key="2">
    <source>
        <dbReference type="Proteomes" id="UP001586593"/>
    </source>
</evidence>
<protein>
    <submittedName>
        <fullName evidence="1">Uncharacterized protein</fullName>
    </submittedName>
</protein>
<sequence>MKYAHLDPNSGGGRAMRNEVLSGMASLGFEIALAKRSITTTGFHSAISLTRSIQYHHVSLKGGSPKSSGKYPLLEVRSLTGCLPSRTPIQKARDMIRRSTLSPDALI</sequence>
<dbReference type="EMBL" id="JAZHXJ010000041">
    <property type="protein sequence ID" value="KAL1879424.1"/>
    <property type="molecule type" value="Genomic_DNA"/>
</dbReference>
<reference evidence="1 2" key="1">
    <citation type="journal article" date="2024" name="Commun. Biol.">
        <title>Comparative genomic analysis of thermophilic fungi reveals convergent evolutionary adaptations and gene losses.</title>
        <authorList>
            <person name="Steindorff A.S."/>
            <person name="Aguilar-Pontes M.V."/>
            <person name="Robinson A.J."/>
            <person name="Andreopoulos B."/>
            <person name="LaButti K."/>
            <person name="Kuo A."/>
            <person name="Mondo S."/>
            <person name="Riley R."/>
            <person name="Otillar R."/>
            <person name="Haridas S."/>
            <person name="Lipzen A."/>
            <person name="Grimwood J."/>
            <person name="Schmutz J."/>
            <person name="Clum A."/>
            <person name="Reid I.D."/>
            <person name="Moisan M.C."/>
            <person name="Butler G."/>
            <person name="Nguyen T.T.M."/>
            <person name="Dewar K."/>
            <person name="Conant G."/>
            <person name="Drula E."/>
            <person name="Henrissat B."/>
            <person name="Hansel C."/>
            <person name="Singer S."/>
            <person name="Hutchinson M.I."/>
            <person name="de Vries R.P."/>
            <person name="Natvig D.O."/>
            <person name="Powell A.J."/>
            <person name="Tsang A."/>
            <person name="Grigoriev I.V."/>
        </authorList>
    </citation>
    <scope>NUCLEOTIDE SEQUENCE [LARGE SCALE GENOMIC DNA]</scope>
    <source>
        <strain evidence="1 2">ATCC 24622</strain>
    </source>
</reference>
<accession>A0ABR3XV32</accession>
<name>A0ABR3XV32_9PEZI</name>
<comment type="caution">
    <text evidence="1">The sequence shown here is derived from an EMBL/GenBank/DDBJ whole genome shotgun (WGS) entry which is preliminary data.</text>
</comment>
<evidence type="ECO:0000313" key="1">
    <source>
        <dbReference type="EMBL" id="KAL1879424.1"/>
    </source>
</evidence>